<evidence type="ECO:0000256" key="1">
    <source>
        <dbReference type="SAM" id="Coils"/>
    </source>
</evidence>
<reference evidence="4" key="1">
    <citation type="submission" date="2021-02" db="EMBL/GenBank/DDBJ databases">
        <authorList>
            <person name="Dougan E. K."/>
            <person name="Rhodes N."/>
            <person name="Thang M."/>
            <person name="Chan C."/>
        </authorList>
    </citation>
    <scope>NUCLEOTIDE SEQUENCE</scope>
</reference>
<feature type="signal peptide" evidence="3">
    <location>
        <begin position="1"/>
        <end position="29"/>
    </location>
</feature>
<feature type="coiled-coil region" evidence="1">
    <location>
        <begin position="199"/>
        <end position="226"/>
    </location>
</feature>
<gene>
    <name evidence="4" type="ORF">SNEC2469_LOCUS27050</name>
</gene>
<evidence type="ECO:0000256" key="3">
    <source>
        <dbReference type="SAM" id="SignalP"/>
    </source>
</evidence>
<protein>
    <submittedName>
        <fullName evidence="4">Uncharacterized protein</fullName>
    </submittedName>
</protein>
<dbReference type="Proteomes" id="UP000601435">
    <property type="component" value="Unassembled WGS sequence"/>
</dbReference>
<evidence type="ECO:0000313" key="5">
    <source>
        <dbReference type="Proteomes" id="UP000601435"/>
    </source>
</evidence>
<evidence type="ECO:0000313" key="4">
    <source>
        <dbReference type="EMBL" id="CAE7858134.1"/>
    </source>
</evidence>
<feature type="compositionally biased region" description="Basic and acidic residues" evidence="2">
    <location>
        <begin position="323"/>
        <end position="333"/>
    </location>
</feature>
<evidence type="ECO:0000256" key="2">
    <source>
        <dbReference type="SAM" id="MobiDB-lite"/>
    </source>
</evidence>
<keyword evidence="1" id="KW-0175">Coiled coil</keyword>
<dbReference type="AlphaFoldDB" id="A0A813ABC6"/>
<feature type="compositionally biased region" description="Pro residues" evidence="2">
    <location>
        <begin position="84"/>
        <end position="95"/>
    </location>
</feature>
<feature type="region of interest" description="Disordered" evidence="2">
    <location>
        <begin position="283"/>
        <end position="333"/>
    </location>
</feature>
<keyword evidence="5" id="KW-1185">Reference proteome</keyword>
<proteinExistence type="predicted"/>
<feature type="chain" id="PRO_5032396257" evidence="3">
    <location>
        <begin position="30"/>
        <end position="333"/>
    </location>
</feature>
<feature type="compositionally biased region" description="Basic residues" evidence="2">
    <location>
        <begin position="43"/>
        <end position="52"/>
    </location>
</feature>
<comment type="caution">
    <text evidence="4">The sequence shown here is derived from an EMBL/GenBank/DDBJ whole genome shotgun (WGS) entry which is preliminary data.</text>
</comment>
<name>A0A813ABC6_9DINO</name>
<sequence length="333" mass="36082">MPVWRPGKGQRSFLRTVWISVVLLCPVGPDPLEQQVAGGSKGKMPRSPRRRPGKEGKDGGKGQPKGQTPKATPTPSAPSTTSLPKPPAPAPPAVPKEPATAQNSGGSVDSTLQTLLAALSQSRDDLPQNVRDMIDTHAAADHKAHAKSMHRLVALQSSARRELAATRASRQDYIKEWCGYVEGLCKLWEQHVEEKALTLSKFEEAEQQWERQLSEATQQLASLAVEAPAEGSEAIDVDAMDEQEAMVDEAARQEVKQQMVLQKMKETEQRVSEGLREACQSAVQQAAELMGDRERSPRRRSGIGATANKSKQTAVDTAVKAEGAGEKEKPPPP</sequence>
<organism evidence="4 5">
    <name type="scientific">Symbiodinium necroappetens</name>
    <dbReference type="NCBI Taxonomy" id="1628268"/>
    <lineage>
        <taxon>Eukaryota</taxon>
        <taxon>Sar</taxon>
        <taxon>Alveolata</taxon>
        <taxon>Dinophyceae</taxon>
        <taxon>Suessiales</taxon>
        <taxon>Symbiodiniaceae</taxon>
        <taxon>Symbiodinium</taxon>
    </lineage>
</organism>
<accession>A0A813ABC6</accession>
<dbReference type="EMBL" id="CAJNJA010056275">
    <property type="protein sequence ID" value="CAE7858134.1"/>
    <property type="molecule type" value="Genomic_DNA"/>
</dbReference>
<feature type="compositionally biased region" description="Low complexity" evidence="2">
    <location>
        <begin position="64"/>
        <end position="83"/>
    </location>
</feature>
<keyword evidence="3" id="KW-0732">Signal</keyword>
<dbReference type="OrthoDB" id="440154at2759"/>
<feature type="region of interest" description="Disordered" evidence="2">
    <location>
        <begin position="29"/>
        <end position="107"/>
    </location>
</feature>